<proteinExistence type="predicted"/>
<sequence>MRTRPFGLTVLTAASMLGSCAQTPDVAARDAASRTLAAQGEKSSFTFSRTEPFDFISPCNGERVSGIASFSGQGQRLTDATGVVHIHSNFTYSGTYTGGRTGMAYTEFSQGQFHLNDLRGDGVNSVRILNGKVKASDGSTIMIKERTVFVVSQGGEVRVDRFPTEATALSCRGAERLPGDHRHRSPESTTHRVSQRAAQSFLSSSFFPLSSPCVVEPFVRDSRV</sequence>
<dbReference type="Proteomes" id="UP001595952">
    <property type="component" value="Unassembled WGS sequence"/>
</dbReference>
<gene>
    <name evidence="2" type="ORF">ACFO0D_13060</name>
</gene>
<keyword evidence="3" id="KW-1185">Reference proteome</keyword>
<dbReference type="RefSeq" id="WP_380062262.1">
    <property type="nucleotide sequence ID" value="NZ_JBHSEI010000010.1"/>
</dbReference>
<organism evidence="2 3">
    <name type="scientific">Deinococcus hohokamensis</name>
    <dbReference type="NCBI Taxonomy" id="309883"/>
    <lineage>
        <taxon>Bacteria</taxon>
        <taxon>Thermotogati</taxon>
        <taxon>Deinococcota</taxon>
        <taxon>Deinococci</taxon>
        <taxon>Deinococcales</taxon>
        <taxon>Deinococcaceae</taxon>
        <taxon>Deinococcus</taxon>
    </lineage>
</organism>
<comment type="caution">
    <text evidence="2">The sequence shown here is derived from an EMBL/GenBank/DDBJ whole genome shotgun (WGS) entry which is preliminary data.</text>
</comment>
<dbReference type="PROSITE" id="PS51257">
    <property type="entry name" value="PROKAR_LIPOPROTEIN"/>
    <property type="match status" value="1"/>
</dbReference>
<evidence type="ECO:0000313" key="2">
    <source>
        <dbReference type="EMBL" id="MFC4639264.1"/>
    </source>
</evidence>
<dbReference type="EMBL" id="JBHSEI010000010">
    <property type="protein sequence ID" value="MFC4639264.1"/>
    <property type="molecule type" value="Genomic_DNA"/>
</dbReference>
<feature type="signal peptide" evidence="1">
    <location>
        <begin position="1"/>
        <end position="21"/>
    </location>
</feature>
<keyword evidence="1" id="KW-0732">Signal</keyword>
<feature type="chain" id="PRO_5047500330" evidence="1">
    <location>
        <begin position="22"/>
        <end position="224"/>
    </location>
</feature>
<reference evidence="3" key="1">
    <citation type="journal article" date="2019" name="Int. J. Syst. Evol. Microbiol.">
        <title>The Global Catalogue of Microorganisms (GCM) 10K type strain sequencing project: providing services to taxonomists for standard genome sequencing and annotation.</title>
        <authorList>
            <consortium name="The Broad Institute Genomics Platform"/>
            <consortium name="The Broad Institute Genome Sequencing Center for Infectious Disease"/>
            <person name="Wu L."/>
            <person name="Ma J."/>
        </authorList>
    </citation>
    <scope>NUCLEOTIDE SEQUENCE [LARGE SCALE GENOMIC DNA]</scope>
    <source>
        <strain evidence="3">CCUG 55995</strain>
    </source>
</reference>
<protein>
    <submittedName>
        <fullName evidence="2">Uncharacterized protein</fullName>
    </submittedName>
</protein>
<evidence type="ECO:0000313" key="3">
    <source>
        <dbReference type="Proteomes" id="UP001595952"/>
    </source>
</evidence>
<evidence type="ECO:0000256" key="1">
    <source>
        <dbReference type="SAM" id="SignalP"/>
    </source>
</evidence>
<name>A0ABV9IAQ0_9DEIO</name>
<accession>A0ABV9IAQ0</accession>